<reference evidence="2" key="1">
    <citation type="submission" date="2021-03" db="EMBL/GenBank/DDBJ databases">
        <title>Acanthopleuribacteraceae sp. M133.</title>
        <authorList>
            <person name="Wang G."/>
        </authorList>
    </citation>
    <scope>NUCLEOTIDE SEQUENCE</scope>
    <source>
        <strain evidence="2">M133</strain>
    </source>
</reference>
<dbReference type="RefSeq" id="WP_237384260.1">
    <property type="nucleotide sequence ID" value="NZ_CP071793.1"/>
</dbReference>
<evidence type="ECO:0000313" key="2">
    <source>
        <dbReference type="EMBL" id="QTD54162.1"/>
    </source>
</evidence>
<evidence type="ECO:0000313" key="3">
    <source>
        <dbReference type="Proteomes" id="UP000663929"/>
    </source>
</evidence>
<protein>
    <submittedName>
        <fullName evidence="2">Uncharacterized protein</fullName>
    </submittedName>
</protein>
<proteinExistence type="predicted"/>
<dbReference type="KEGG" id="scor:J3U87_17085"/>
<accession>A0A8A4TYY4</accession>
<name>A0A8A4TYY4_SULCO</name>
<dbReference type="Proteomes" id="UP000663929">
    <property type="component" value="Chromosome"/>
</dbReference>
<gene>
    <name evidence="2" type="ORF">J3U87_17085</name>
</gene>
<keyword evidence="3" id="KW-1185">Reference proteome</keyword>
<feature type="compositionally biased region" description="Basic residues" evidence="1">
    <location>
        <begin position="97"/>
        <end position="109"/>
    </location>
</feature>
<feature type="region of interest" description="Disordered" evidence="1">
    <location>
        <begin position="88"/>
        <end position="116"/>
    </location>
</feature>
<dbReference type="EMBL" id="CP071793">
    <property type="protein sequence ID" value="QTD54162.1"/>
    <property type="molecule type" value="Genomic_DNA"/>
</dbReference>
<organism evidence="2 3">
    <name type="scientific">Sulfidibacter corallicola</name>
    <dbReference type="NCBI Taxonomy" id="2818388"/>
    <lineage>
        <taxon>Bacteria</taxon>
        <taxon>Pseudomonadati</taxon>
        <taxon>Acidobacteriota</taxon>
        <taxon>Holophagae</taxon>
        <taxon>Acanthopleuribacterales</taxon>
        <taxon>Acanthopleuribacteraceae</taxon>
        <taxon>Sulfidibacter</taxon>
    </lineage>
</organism>
<dbReference type="AlphaFoldDB" id="A0A8A4TYY4"/>
<evidence type="ECO:0000256" key="1">
    <source>
        <dbReference type="SAM" id="MobiDB-lite"/>
    </source>
</evidence>
<sequence length="116" mass="13031">MPKLIYKYEFKDHVSMDAVESDLALALISAEALFGQSRVLLECDLAADFKRRTLVIQAGNQVGQTVNTLFVGLVHRFLGQDAFSLSRIHPCPSQPPRHPRNRKKRRRKKSAAEAAS</sequence>